<evidence type="ECO:0000313" key="3">
    <source>
        <dbReference type="EMBL" id="PGH59264.1"/>
    </source>
</evidence>
<comment type="caution">
    <text evidence="3">The sequence shown here is derived from an EMBL/GenBank/DDBJ whole genome shotgun (WGS) entry which is preliminary data.</text>
</comment>
<dbReference type="InterPro" id="IPR008490">
    <property type="entry name" value="Transposase_InsH_N"/>
</dbReference>
<accession>A0A2B8BD38</accession>
<dbReference type="OrthoDB" id="7260534at2"/>
<sequence>MENHLLCFARLAHAVARRALPVLLSKYARPAYRPSSLFAALLVKEHLRLNYRGLEDLLRISGQLRRLFGFLSVPDHSTFWWFARRWLSAELVASALAETVRRVKRDGQRCQVALDSTGLWLSHTSRYFEWRAKRERGQRGWLKWALAMWVGPQMLLAQRVRPGPAGDFPDLVPLATDASAVMAFDEVIADAGYDSEANHRFCRETLGVHSLIPAKKRRSTKVIATTPYRQEMHRLLNDPGDAASKRAYRQRWKVETVMSVAKRRWGEALSARTDFTQRSQALLRGVVYNVNRLVLLGISA</sequence>
<evidence type="ECO:0000259" key="1">
    <source>
        <dbReference type="Pfam" id="PF01609"/>
    </source>
</evidence>
<name>A0A2B8BD38_9PROT</name>
<feature type="domain" description="Transposase IS4-like" evidence="1">
    <location>
        <begin position="108"/>
        <end position="289"/>
    </location>
</feature>
<dbReference type="RefSeq" id="WP_098734616.1">
    <property type="nucleotide sequence ID" value="NZ_PDKW01000036.1"/>
</dbReference>
<organism evidence="3 4">
    <name type="scientific">Azospirillum palustre</name>
    <dbReference type="NCBI Taxonomy" id="2044885"/>
    <lineage>
        <taxon>Bacteria</taxon>
        <taxon>Pseudomonadati</taxon>
        <taxon>Pseudomonadota</taxon>
        <taxon>Alphaproteobacteria</taxon>
        <taxon>Rhodospirillales</taxon>
        <taxon>Azospirillaceae</taxon>
        <taxon>Azospirillum</taxon>
    </lineage>
</organism>
<dbReference type="Pfam" id="PF01609">
    <property type="entry name" value="DDE_Tnp_1"/>
    <property type="match status" value="1"/>
</dbReference>
<evidence type="ECO:0000259" key="2">
    <source>
        <dbReference type="Pfam" id="PF05598"/>
    </source>
</evidence>
<dbReference type="GO" id="GO:0003677">
    <property type="term" value="F:DNA binding"/>
    <property type="evidence" value="ECO:0007669"/>
    <property type="project" value="InterPro"/>
</dbReference>
<dbReference type="GO" id="GO:0006313">
    <property type="term" value="P:DNA transposition"/>
    <property type="evidence" value="ECO:0007669"/>
    <property type="project" value="InterPro"/>
</dbReference>
<dbReference type="InterPro" id="IPR002559">
    <property type="entry name" value="Transposase_11"/>
</dbReference>
<protein>
    <recommendedName>
        <fullName evidence="5">IS5/IS1182 family transposase</fullName>
    </recommendedName>
</protein>
<evidence type="ECO:0000313" key="4">
    <source>
        <dbReference type="Proteomes" id="UP000225379"/>
    </source>
</evidence>
<dbReference type="Proteomes" id="UP000225379">
    <property type="component" value="Unassembled WGS sequence"/>
</dbReference>
<proteinExistence type="predicted"/>
<gene>
    <name evidence="3" type="ORF">CRT60_01125</name>
</gene>
<feature type="domain" description="Transposase InsH N-terminal" evidence="2">
    <location>
        <begin position="25"/>
        <end position="85"/>
    </location>
</feature>
<keyword evidence="4" id="KW-1185">Reference proteome</keyword>
<reference evidence="4" key="1">
    <citation type="submission" date="2017-10" db="EMBL/GenBank/DDBJ databases">
        <authorList>
            <person name="Kravchenko I.K."/>
            <person name="Grouzdev D.S."/>
        </authorList>
    </citation>
    <scope>NUCLEOTIDE SEQUENCE [LARGE SCALE GENOMIC DNA]</scope>
    <source>
        <strain evidence="4">B2</strain>
    </source>
</reference>
<dbReference type="EMBL" id="PDKW01000036">
    <property type="protein sequence ID" value="PGH59264.1"/>
    <property type="molecule type" value="Genomic_DNA"/>
</dbReference>
<dbReference type="Pfam" id="PF05598">
    <property type="entry name" value="DUF772"/>
    <property type="match status" value="1"/>
</dbReference>
<evidence type="ECO:0008006" key="5">
    <source>
        <dbReference type="Google" id="ProtNLM"/>
    </source>
</evidence>
<dbReference type="AlphaFoldDB" id="A0A2B8BD38"/>
<dbReference type="GO" id="GO:0004803">
    <property type="term" value="F:transposase activity"/>
    <property type="evidence" value="ECO:0007669"/>
    <property type="project" value="InterPro"/>
</dbReference>